<evidence type="ECO:0000313" key="2">
    <source>
        <dbReference type="Proteomes" id="UP000001249"/>
    </source>
</evidence>
<dbReference type="KEGG" id="vg:4484419"/>
<accession>A0A7E9</accession>
<dbReference type="GeneID" id="4484419"/>
<name>A0A7E9_9CAUD</name>
<reference evidence="2" key="1">
    <citation type="journal article" date="2008" name="J. Bacteriol.">
        <title>Ma-LMM01 infecting toxic Microcystis aeruginosa illuminates diverse cyanophage genome strategies.</title>
        <authorList>
            <person name="Yoshida T."/>
            <person name="Nagasaki K."/>
            <person name="Takashima Y."/>
            <person name="Shirai Y."/>
            <person name="Tomaru Y."/>
            <person name="Takao Y."/>
            <person name="Sakamoto S."/>
            <person name="Hiroishi S."/>
            <person name="Ogata H."/>
        </authorList>
    </citation>
    <scope>NUCLEOTIDE SEQUENCE</scope>
</reference>
<organism evidence="1 2">
    <name type="scientific">Microcystis phage LMM01</name>
    <dbReference type="NCBI Taxonomy" id="2856824"/>
    <lineage>
        <taxon>Viruses</taxon>
        <taxon>Duplodnaviria</taxon>
        <taxon>Heunggongvirae</taxon>
        <taxon>Uroviricota</taxon>
        <taxon>Caudoviricetes</taxon>
        <taxon>Fukuivirus</taxon>
        <taxon>Fukuivirus LMM01</taxon>
    </lineage>
</organism>
<sequence length="110" mass="12183">MQDNAIDVIKTWAYQNLGLDSNNKFIVVHVNRSSYVVSNNTREDRPDNNDGDMYFLSYIHDGVDVSIFLATNGDVVVARDRVDEGGDPSILIGSITDIIDGKALFPYTAN</sequence>
<proteinExistence type="predicted"/>
<dbReference type="Proteomes" id="UP000001249">
    <property type="component" value="Segment"/>
</dbReference>
<evidence type="ECO:0000313" key="1">
    <source>
        <dbReference type="EMBL" id="BAF36126.1"/>
    </source>
</evidence>
<dbReference type="EMBL" id="AB231700">
    <property type="protein sequence ID" value="BAF36126.1"/>
    <property type="molecule type" value="Genomic_DNA"/>
</dbReference>
<keyword evidence="2" id="KW-1185">Reference proteome</keyword>
<dbReference type="RefSeq" id="YP_851049.1">
    <property type="nucleotide sequence ID" value="NC_008562.1"/>
</dbReference>
<protein>
    <submittedName>
        <fullName evidence="1">Uncharacterized protein</fullName>
    </submittedName>
</protein>